<name>A0ABM8GID1_9MICO</name>
<accession>A0ABM8GID1</accession>
<gene>
    <name evidence="2" type="ORF">GCM10025867_03460</name>
</gene>
<keyword evidence="3" id="KW-1185">Reference proteome</keyword>
<feature type="region of interest" description="Disordered" evidence="1">
    <location>
        <begin position="35"/>
        <end position="58"/>
    </location>
</feature>
<proteinExistence type="predicted"/>
<dbReference type="Proteomes" id="UP001321486">
    <property type="component" value="Chromosome"/>
</dbReference>
<reference evidence="3" key="1">
    <citation type="journal article" date="2019" name="Int. J. Syst. Evol. Microbiol.">
        <title>The Global Catalogue of Microorganisms (GCM) 10K type strain sequencing project: providing services to taxonomists for standard genome sequencing and annotation.</title>
        <authorList>
            <consortium name="The Broad Institute Genomics Platform"/>
            <consortium name="The Broad Institute Genome Sequencing Center for Infectious Disease"/>
            <person name="Wu L."/>
            <person name="Ma J."/>
        </authorList>
    </citation>
    <scope>NUCLEOTIDE SEQUENCE [LARGE SCALE GENOMIC DNA]</scope>
    <source>
        <strain evidence="3">NBRC 108728</strain>
    </source>
</reference>
<evidence type="ECO:0000256" key="1">
    <source>
        <dbReference type="SAM" id="MobiDB-lite"/>
    </source>
</evidence>
<dbReference type="EMBL" id="AP027732">
    <property type="protein sequence ID" value="BDZ48105.1"/>
    <property type="molecule type" value="Genomic_DNA"/>
</dbReference>
<evidence type="ECO:0000313" key="2">
    <source>
        <dbReference type="EMBL" id="BDZ48105.1"/>
    </source>
</evidence>
<protein>
    <submittedName>
        <fullName evidence="2">Uncharacterized protein</fullName>
    </submittedName>
</protein>
<organism evidence="2 3">
    <name type="scientific">Frondihabitans sucicola</name>
    <dbReference type="NCBI Taxonomy" id="1268041"/>
    <lineage>
        <taxon>Bacteria</taxon>
        <taxon>Bacillati</taxon>
        <taxon>Actinomycetota</taxon>
        <taxon>Actinomycetes</taxon>
        <taxon>Micrococcales</taxon>
        <taxon>Microbacteriaceae</taxon>
        <taxon>Frondihabitans</taxon>
    </lineage>
</organism>
<evidence type="ECO:0000313" key="3">
    <source>
        <dbReference type="Proteomes" id="UP001321486"/>
    </source>
</evidence>
<sequence>MGVLAVGSTLSGTSVAAAAPDAGEDDRSRRIGVLAAPQATGANNGQGGSVNAEEVHSATSAKATVTAQISGSQGAEAPWDHTNSVMLGYSATSVSWNAHDVWEWKSKGGRVFGSDVKSARVQCE</sequence>